<protein>
    <submittedName>
        <fullName evidence="2">Uncharacterized protein</fullName>
    </submittedName>
</protein>
<gene>
    <name evidence="2" type="ORF">FM104_15425</name>
</gene>
<name>A0A1R4KR60_9MICO</name>
<keyword evidence="3" id="KW-1185">Reference proteome</keyword>
<feature type="region of interest" description="Disordered" evidence="1">
    <location>
        <begin position="171"/>
        <end position="199"/>
    </location>
</feature>
<evidence type="ECO:0000313" key="3">
    <source>
        <dbReference type="Proteomes" id="UP000196320"/>
    </source>
</evidence>
<dbReference type="Proteomes" id="UP000196320">
    <property type="component" value="Unassembled WGS sequence"/>
</dbReference>
<organism evidence="2 3">
    <name type="scientific">Microbacterium esteraromaticum</name>
    <dbReference type="NCBI Taxonomy" id="57043"/>
    <lineage>
        <taxon>Bacteria</taxon>
        <taxon>Bacillati</taxon>
        <taxon>Actinomycetota</taxon>
        <taxon>Actinomycetes</taxon>
        <taxon>Micrococcales</taxon>
        <taxon>Microbacteriaceae</taxon>
        <taxon>Microbacterium</taxon>
    </lineage>
</organism>
<evidence type="ECO:0000256" key="1">
    <source>
        <dbReference type="SAM" id="MobiDB-lite"/>
    </source>
</evidence>
<dbReference type="AlphaFoldDB" id="A0A1R4KR60"/>
<feature type="compositionally biased region" description="Basic residues" evidence="1">
    <location>
        <begin position="187"/>
        <end position="199"/>
    </location>
</feature>
<evidence type="ECO:0000313" key="2">
    <source>
        <dbReference type="EMBL" id="SJN46876.1"/>
    </source>
</evidence>
<reference evidence="2 3" key="1">
    <citation type="submission" date="2017-02" db="EMBL/GenBank/DDBJ databases">
        <authorList>
            <person name="Peterson S.W."/>
        </authorList>
    </citation>
    <scope>NUCLEOTIDE SEQUENCE [LARGE SCALE GENOMIC DNA]</scope>
    <source>
        <strain evidence="2 3">B Mb 05.01</strain>
    </source>
</reference>
<sequence>MRANVVDATLAPRVAPQNAPCREDCSPHGAVLLHRTYSVRGTRWVIPAHFAVQRRDDRPIDGQKADNEISGECQKATQQIGCPEPRRSERVRRQRAHARSDPGTSRLRHRETSARSCENSALADAGRARMTTSVPSGTVSRNSAQIAFRRRRTVLRTTAVPTCLLMMKPNRGARWSAPGNTEVTRRGPPHRAPRRTTCR</sequence>
<accession>A0A1R4KR60</accession>
<proteinExistence type="predicted"/>
<feature type="region of interest" description="Disordered" evidence="1">
    <location>
        <begin position="82"/>
        <end position="138"/>
    </location>
</feature>
<dbReference type="EMBL" id="FUKO01000047">
    <property type="protein sequence ID" value="SJN46876.1"/>
    <property type="molecule type" value="Genomic_DNA"/>
</dbReference>
<dbReference type="AntiFam" id="ANF00244">
    <property type="entry name" value="Shadow ORF (yokA)"/>
</dbReference>